<dbReference type="AlphaFoldDB" id="A0A8E7EGM0"/>
<keyword evidence="3" id="KW-0378">Hydrolase</keyword>
<gene>
    <name evidence="3" type="ORF">KHC33_13430</name>
</gene>
<comment type="similarity">
    <text evidence="1">Belongs to the beta-lactamase family.</text>
</comment>
<dbReference type="InterPro" id="IPR051478">
    <property type="entry name" value="Beta-lactamase-like_AB/R"/>
</dbReference>
<sequence>MNRIIILCICLFLLSNLGTALPTPEEWKVSARDNFSAMTREEVNQYISPLITYNLSKGLIVVLVDKNGYTNFSFGDIRTVSGEDSNSQILFDIGSLSKVMTGILMAEAEINGVYNLSSPANTWISETVTLPDYEGEEITGLHLATHYSGLPSSPDPFSEYDPSASYADQLEQSMQHFTTMTRDEVYDWVKNTTLLAPPGYQHLYSNLGAALAGDSVAQAYGKSYPDLVQEHLFDPLQMTHTGASWTRDELGQRAKGYRAYEYPMDEAIVIRFNEFWTATGGIHSSAEDMAIFLAAQLFLVDTPLSEAIRKSHNPLALISEGPPLQEQAIFWDVLHNRDGTTIIKKAGETNAHQAAIAFNPDLQVGVVILSNTAHIQGIHVEEQAVALLERMQVKHIQDKET</sequence>
<feature type="domain" description="Beta-lactamase-related" evidence="2">
    <location>
        <begin position="87"/>
        <end position="375"/>
    </location>
</feature>
<dbReference type="GeneID" id="65098204"/>
<proteinExistence type="inferred from homology"/>
<reference evidence="3 4" key="1">
    <citation type="submission" date="2021-05" db="EMBL/GenBank/DDBJ databases">
        <title>A novel Methanospirillum isolate from a pyrite-forming mixed culture.</title>
        <authorList>
            <person name="Bunk B."/>
            <person name="Sproer C."/>
            <person name="Spring S."/>
            <person name="Pester M."/>
        </authorList>
    </citation>
    <scope>NUCLEOTIDE SEQUENCE [LARGE SCALE GENOMIC DNA]</scope>
    <source>
        <strain evidence="3 4">J.3.6.1-F.2.7.3</strain>
    </source>
</reference>
<evidence type="ECO:0000313" key="4">
    <source>
        <dbReference type="Proteomes" id="UP000680656"/>
    </source>
</evidence>
<dbReference type="KEGG" id="mrtj:KHC33_13430"/>
<dbReference type="SUPFAM" id="SSF56601">
    <property type="entry name" value="beta-lactamase/transpeptidase-like"/>
    <property type="match status" value="1"/>
</dbReference>
<dbReference type="RefSeq" id="WP_214419133.1">
    <property type="nucleotide sequence ID" value="NZ_CP075546.1"/>
</dbReference>
<evidence type="ECO:0000313" key="3">
    <source>
        <dbReference type="EMBL" id="QVV88318.1"/>
    </source>
</evidence>
<dbReference type="Gene3D" id="3.40.710.10">
    <property type="entry name" value="DD-peptidase/beta-lactamase superfamily"/>
    <property type="match status" value="1"/>
</dbReference>
<dbReference type="GO" id="GO:0016787">
    <property type="term" value="F:hydrolase activity"/>
    <property type="evidence" value="ECO:0007669"/>
    <property type="project" value="UniProtKB-KW"/>
</dbReference>
<protein>
    <submittedName>
        <fullName evidence="3">Serine hydrolase</fullName>
    </submittedName>
</protein>
<dbReference type="InterPro" id="IPR012338">
    <property type="entry name" value="Beta-lactam/transpept-like"/>
</dbReference>
<dbReference type="Proteomes" id="UP000680656">
    <property type="component" value="Chromosome"/>
</dbReference>
<keyword evidence="4" id="KW-1185">Reference proteome</keyword>
<dbReference type="EMBL" id="CP075546">
    <property type="protein sequence ID" value="QVV88318.1"/>
    <property type="molecule type" value="Genomic_DNA"/>
</dbReference>
<evidence type="ECO:0000259" key="2">
    <source>
        <dbReference type="Pfam" id="PF00144"/>
    </source>
</evidence>
<dbReference type="PANTHER" id="PTHR22935">
    <property type="entry name" value="PENICILLIN-BINDING PROTEIN"/>
    <property type="match status" value="1"/>
</dbReference>
<organism evidence="3 4">
    <name type="scientific">Methanospirillum purgamenti</name>
    <dbReference type="NCBI Taxonomy" id="2834276"/>
    <lineage>
        <taxon>Archaea</taxon>
        <taxon>Methanobacteriati</taxon>
        <taxon>Methanobacteriota</taxon>
        <taxon>Stenosarchaea group</taxon>
        <taxon>Methanomicrobia</taxon>
        <taxon>Methanomicrobiales</taxon>
        <taxon>Methanospirillaceae</taxon>
        <taxon>Methanospirillum</taxon>
    </lineage>
</organism>
<accession>A0A8E7EGM0</accession>
<name>A0A8E7EGM0_9EURY</name>
<dbReference type="Pfam" id="PF00144">
    <property type="entry name" value="Beta-lactamase"/>
    <property type="match status" value="1"/>
</dbReference>
<evidence type="ECO:0000256" key="1">
    <source>
        <dbReference type="ARBA" id="ARBA00038473"/>
    </source>
</evidence>
<dbReference type="PANTHER" id="PTHR22935:SF95">
    <property type="entry name" value="BETA-LACTAMASE-LIKE 1-RELATED"/>
    <property type="match status" value="1"/>
</dbReference>
<dbReference type="InterPro" id="IPR001466">
    <property type="entry name" value="Beta-lactam-related"/>
</dbReference>